<protein>
    <submittedName>
        <fullName evidence="1">Uncharacterized protein</fullName>
    </submittedName>
</protein>
<reference evidence="2" key="1">
    <citation type="journal article" date="2022" name="Nat. Commun.">
        <title>Chromosome evolution and the genetic basis of agronomically important traits in greater yam.</title>
        <authorList>
            <person name="Bredeson J.V."/>
            <person name="Lyons J.B."/>
            <person name="Oniyinde I.O."/>
            <person name="Okereke N.R."/>
            <person name="Kolade O."/>
            <person name="Nnabue I."/>
            <person name="Nwadili C.O."/>
            <person name="Hribova E."/>
            <person name="Parker M."/>
            <person name="Nwogha J."/>
            <person name="Shu S."/>
            <person name="Carlson J."/>
            <person name="Kariba R."/>
            <person name="Muthemba S."/>
            <person name="Knop K."/>
            <person name="Barton G.J."/>
            <person name="Sherwood A.V."/>
            <person name="Lopez-Montes A."/>
            <person name="Asiedu R."/>
            <person name="Jamnadass R."/>
            <person name="Muchugi A."/>
            <person name="Goodstein D."/>
            <person name="Egesi C.N."/>
            <person name="Featherston J."/>
            <person name="Asfaw A."/>
            <person name="Simpson G.G."/>
            <person name="Dolezel J."/>
            <person name="Hendre P.S."/>
            <person name="Van Deynze A."/>
            <person name="Kumar P.L."/>
            <person name="Obidiegwu J.E."/>
            <person name="Bhattacharjee R."/>
            <person name="Rokhsar D.S."/>
        </authorList>
    </citation>
    <scope>NUCLEOTIDE SEQUENCE [LARGE SCALE GENOMIC DNA]</scope>
    <source>
        <strain evidence="2">cv. TDa95/00328</strain>
    </source>
</reference>
<dbReference type="EMBL" id="CM037016">
    <property type="protein sequence ID" value="KAH7678643.1"/>
    <property type="molecule type" value="Genomic_DNA"/>
</dbReference>
<gene>
    <name evidence="1" type="ORF">IHE45_06G010600</name>
</gene>
<organism evidence="1 2">
    <name type="scientific">Dioscorea alata</name>
    <name type="common">Purple yam</name>
    <dbReference type="NCBI Taxonomy" id="55571"/>
    <lineage>
        <taxon>Eukaryota</taxon>
        <taxon>Viridiplantae</taxon>
        <taxon>Streptophyta</taxon>
        <taxon>Embryophyta</taxon>
        <taxon>Tracheophyta</taxon>
        <taxon>Spermatophyta</taxon>
        <taxon>Magnoliopsida</taxon>
        <taxon>Liliopsida</taxon>
        <taxon>Dioscoreales</taxon>
        <taxon>Dioscoreaceae</taxon>
        <taxon>Dioscorea</taxon>
    </lineage>
</organism>
<evidence type="ECO:0000313" key="1">
    <source>
        <dbReference type="EMBL" id="KAH7678643.1"/>
    </source>
</evidence>
<dbReference type="Proteomes" id="UP000827976">
    <property type="component" value="Chromosome 6"/>
</dbReference>
<proteinExistence type="predicted"/>
<comment type="caution">
    <text evidence="1">The sequence shown here is derived from an EMBL/GenBank/DDBJ whole genome shotgun (WGS) entry which is preliminary data.</text>
</comment>
<keyword evidence="2" id="KW-1185">Reference proteome</keyword>
<name>A0ACB7VVL8_DIOAL</name>
<evidence type="ECO:0000313" key="2">
    <source>
        <dbReference type="Proteomes" id="UP000827976"/>
    </source>
</evidence>
<accession>A0ACB7VVL8</accession>
<sequence length="158" mass="19173">MGKKNSWMKMGGRTWRMVRLALIWLRKGGAIHRRLTDEFGYVFGRLKHRHCSQRLYYGEHEFSFDDTPCFRSRYHRSSSLSFIYDNFDDRDDHNDVDEDMDHKNFENEKNVIHYNHDDDDVGIDEKAEEFIAKFYQQMKLQHQVSLLEYNEMLHRSIS</sequence>